<keyword evidence="2" id="KW-1185">Reference proteome</keyword>
<dbReference type="EMBL" id="JBBPBN010000018">
    <property type="protein sequence ID" value="KAK9018868.1"/>
    <property type="molecule type" value="Genomic_DNA"/>
</dbReference>
<name>A0ABR2S0Y7_9ROSI</name>
<organism evidence="1 2">
    <name type="scientific">Hibiscus sabdariffa</name>
    <name type="common">roselle</name>
    <dbReference type="NCBI Taxonomy" id="183260"/>
    <lineage>
        <taxon>Eukaryota</taxon>
        <taxon>Viridiplantae</taxon>
        <taxon>Streptophyta</taxon>
        <taxon>Embryophyta</taxon>
        <taxon>Tracheophyta</taxon>
        <taxon>Spermatophyta</taxon>
        <taxon>Magnoliopsida</taxon>
        <taxon>eudicotyledons</taxon>
        <taxon>Gunneridae</taxon>
        <taxon>Pentapetalae</taxon>
        <taxon>rosids</taxon>
        <taxon>malvids</taxon>
        <taxon>Malvales</taxon>
        <taxon>Malvaceae</taxon>
        <taxon>Malvoideae</taxon>
        <taxon>Hibiscus</taxon>
    </lineage>
</organism>
<dbReference type="Proteomes" id="UP001396334">
    <property type="component" value="Unassembled WGS sequence"/>
</dbReference>
<gene>
    <name evidence="1" type="ORF">V6N11_033914</name>
</gene>
<proteinExistence type="predicted"/>
<evidence type="ECO:0000313" key="2">
    <source>
        <dbReference type="Proteomes" id="UP001396334"/>
    </source>
</evidence>
<comment type="caution">
    <text evidence="1">The sequence shown here is derived from an EMBL/GenBank/DDBJ whole genome shotgun (WGS) entry which is preliminary data.</text>
</comment>
<reference evidence="1 2" key="1">
    <citation type="journal article" date="2024" name="G3 (Bethesda)">
        <title>Genome assembly of Hibiscus sabdariffa L. provides insights into metabolisms of medicinal natural products.</title>
        <authorList>
            <person name="Kim T."/>
        </authorList>
    </citation>
    <scope>NUCLEOTIDE SEQUENCE [LARGE SCALE GENOMIC DNA]</scope>
    <source>
        <strain evidence="1">TK-2024</strain>
        <tissue evidence="1">Old leaves</tissue>
    </source>
</reference>
<accession>A0ABR2S0Y7</accession>
<evidence type="ECO:0000313" key="1">
    <source>
        <dbReference type="EMBL" id="KAK9018868.1"/>
    </source>
</evidence>
<protein>
    <submittedName>
        <fullName evidence="1">Uncharacterized protein</fullName>
    </submittedName>
</protein>
<sequence length="94" mass="10838">MKITPSMSSLEALLSKLPSVVPQRASPRYCESQPIQSQFNSIHKFHCLNDADKLALLYFISHLKEEEQPQLDEYLIIIEGKFPIKLQASYKYLP</sequence>